<name>A0A397HMZ1_ASPTH</name>
<comment type="caution">
    <text evidence="1">The sequence shown here is derived from an EMBL/GenBank/DDBJ whole genome shotgun (WGS) entry which is preliminary data.</text>
</comment>
<gene>
    <name evidence="1" type="ORF">CDV56_108170</name>
</gene>
<organism evidence="1 2">
    <name type="scientific">Aspergillus thermomutatus</name>
    <name type="common">Neosartorya pseudofischeri</name>
    <dbReference type="NCBI Taxonomy" id="41047"/>
    <lineage>
        <taxon>Eukaryota</taxon>
        <taxon>Fungi</taxon>
        <taxon>Dikarya</taxon>
        <taxon>Ascomycota</taxon>
        <taxon>Pezizomycotina</taxon>
        <taxon>Eurotiomycetes</taxon>
        <taxon>Eurotiomycetidae</taxon>
        <taxon>Eurotiales</taxon>
        <taxon>Aspergillaceae</taxon>
        <taxon>Aspergillus</taxon>
        <taxon>Aspergillus subgen. Fumigati</taxon>
    </lineage>
</organism>
<keyword evidence="2" id="KW-1185">Reference proteome</keyword>
<dbReference type="GeneID" id="38130144"/>
<dbReference type="EMBL" id="NKHU02000042">
    <property type="protein sequence ID" value="RHZ61820.1"/>
    <property type="molecule type" value="Genomic_DNA"/>
</dbReference>
<evidence type="ECO:0000313" key="1">
    <source>
        <dbReference type="EMBL" id="RHZ61820.1"/>
    </source>
</evidence>
<dbReference type="VEuPathDB" id="FungiDB:CDV56_108170"/>
<dbReference type="Proteomes" id="UP000215305">
    <property type="component" value="Unassembled WGS sequence"/>
</dbReference>
<dbReference type="OrthoDB" id="4499271at2759"/>
<evidence type="ECO:0000313" key="2">
    <source>
        <dbReference type="Proteomes" id="UP000215305"/>
    </source>
</evidence>
<dbReference type="RefSeq" id="XP_026616521.1">
    <property type="nucleotide sequence ID" value="XM_026761789.1"/>
</dbReference>
<accession>A0A397HMZ1</accession>
<dbReference type="AlphaFoldDB" id="A0A397HMZ1"/>
<protein>
    <submittedName>
        <fullName evidence="1">Uncharacterized protein</fullName>
    </submittedName>
</protein>
<reference evidence="1" key="1">
    <citation type="submission" date="2018-08" db="EMBL/GenBank/DDBJ databases">
        <title>Draft genome sequence of azole-resistant Aspergillus thermomutatus (Neosartorya pseudofischeri) strain HMR AF 39, isolated from a human nasal aspirate.</title>
        <authorList>
            <person name="Parent-Michaud M."/>
            <person name="Dufresne P.J."/>
            <person name="Fournier E."/>
            <person name="Martineau C."/>
            <person name="Moreira S."/>
            <person name="Perkins V."/>
            <person name="De Repentigny L."/>
            <person name="Dufresne S.F."/>
        </authorList>
    </citation>
    <scope>NUCLEOTIDE SEQUENCE [LARGE SCALE GENOMIC DNA]</scope>
    <source>
        <strain evidence="1">HMR AF 39</strain>
    </source>
</reference>
<sequence>MSDFKFNGQKPDADLIASIVKLLDAHGIPNVMWGAYALIRYGAPLVIEDFTFVIPDQHIDRAREVLLAANFPPCPKGDDCPLIQPNIDLPHPYAHFDLDDYGPPRHWHCSRLELHKKSRLLWTLPDIPLGAPAPDDPNYMLVTDDRLEEYDPRMHIGRVPYTHYPVKIPTLVRYAESLAYLYLRDKSSEMSLFPGIFVERAQPICFTGDPENLIQVDIIPPHLPPYLPAHAVTLGSVNPNHLHFLAPLDLLVYKIHCCSMRPSSDKRRQDARDAQKLVNILSGQGGIALDNSQLQAVLSGLDGMLEYSGETREWWESALGLSG</sequence>
<proteinExistence type="predicted"/>